<evidence type="ECO:0000313" key="4">
    <source>
        <dbReference type="EMBL" id="RHE75650.1"/>
    </source>
</evidence>
<evidence type="ECO:0000313" key="5">
    <source>
        <dbReference type="Proteomes" id="UP000283928"/>
    </source>
</evidence>
<proteinExistence type="predicted"/>
<sequence length="579" mass="66216">MKRVRAALRLKTIRSRIVSMELIIIIPALILLGVLLYQQMGNLLIKTNSESYDRILESTGRILDNNLEYYRDISRNILSDDTLQEILESHKADEPEDGIMDIVSLIKLKNAMTQYMSGFSGLRSIHIFDNAGKRFSMENGSMTDSFPKDTSFPDMRKSLWYQQAVANQGYETFVGYNVITSKEDAFSCARILKNLKTQETIGFLILTFDKNTFKNVLPSNDDQGKYLLIDTESEKNHIVAYSDGTDAEAQESLDIVNEQSEEYYTCSWEDSETGWKLLYIIRRKDIVKEASGIKTIINNGLLTTIIILAVATFIVCSRLTKPLYELRQNIIKVGEGARSLDGEFGDDEIGKIGQEFNRMVNEKLALSEKITQVELKNKQAELELLQSNINPHFLYNTLDSLYWMAIIHEADDIAELTKAMSDIFKIALSKGDKFIPVSQELDFVKSYLYIQNIRFNGKIKYYIQTDEELRNYRIIKLLLQPFVENAVYHGIEPKIGEGTIGISVYQQEGRVYFEITDDGVGMETMDDLKKGYAVKNSIERIHLIYGEDAEVIFYSKRNEGTKVQISFVKEIKDVQSSID</sequence>
<name>A0A412EQV5_9FIRM</name>
<dbReference type="Gene3D" id="3.30.565.10">
    <property type="entry name" value="Histidine kinase-like ATPase, C-terminal domain"/>
    <property type="match status" value="1"/>
</dbReference>
<keyword evidence="3" id="KW-0808">Transferase</keyword>
<dbReference type="InterPro" id="IPR010559">
    <property type="entry name" value="Sig_transdc_His_kin_internal"/>
</dbReference>
<accession>A0A412EQV5</accession>
<dbReference type="PANTHER" id="PTHR34220">
    <property type="entry name" value="SENSOR HISTIDINE KINASE YPDA"/>
    <property type="match status" value="1"/>
</dbReference>
<organism evidence="3 6">
    <name type="scientific">Blautia obeum</name>
    <dbReference type="NCBI Taxonomy" id="40520"/>
    <lineage>
        <taxon>Bacteria</taxon>
        <taxon>Bacillati</taxon>
        <taxon>Bacillota</taxon>
        <taxon>Clostridia</taxon>
        <taxon>Lachnospirales</taxon>
        <taxon>Lachnospiraceae</taxon>
        <taxon>Blautia</taxon>
    </lineage>
</organism>
<dbReference type="EMBL" id="QRUH01000006">
    <property type="protein sequence ID" value="RGR49185.1"/>
    <property type="molecule type" value="Genomic_DNA"/>
</dbReference>
<keyword evidence="1" id="KW-0472">Membrane</keyword>
<dbReference type="Proteomes" id="UP000285839">
    <property type="component" value="Unassembled WGS sequence"/>
</dbReference>
<keyword evidence="1" id="KW-0812">Transmembrane</keyword>
<evidence type="ECO:0000256" key="1">
    <source>
        <dbReference type="SAM" id="Phobius"/>
    </source>
</evidence>
<evidence type="ECO:0000313" key="3">
    <source>
        <dbReference type="EMBL" id="RGR49185.1"/>
    </source>
</evidence>
<dbReference type="CDD" id="cd06225">
    <property type="entry name" value="HAMP"/>
    <property type="match status" value="1"/>
</dbReference>
<dbReference type="AlphaFoldDB" id="A0A412EQV5"/>
<reference evidence="5 6" key="1">
    <citation type="submission" date="2018-08" db="EMBL/GenBank/DDBJ databases">
        <title>A genome reference for cultivated species of the human gut microbiota.</title>
        <authorList>
            <person name="Zou Y."/>
            <person name="Xue W."/>
            <person name="Luo G."/>
        </authorList>
    </citation>
    <scope>NUCLEOTIDE SEQUENCE [LARGE SCALE GENOMIC DNA]</scope>
    <source>
        <strain evidence="3 6">AF25-21</strain>
        <strain evidence="4 5">AM27-32LB</strain>
    </source>
</reference>
<dbReference type="Pfam" id="PF06580">
    <property type="entry name" value="His_kinase"/>
    <property type="match status" value="1"/>
</dbReference>
<dbReference type="Gene3D" id="6.10.340.10">
    <property type="match status" value="1"/>
</dbReference>
<dbReference type="InterPro" id="IPR050640">
    <property type="entry name" value="Bact_2-comp_sensor_kinase"/>
</dbReference>
<dbReference type="InterPro" id="IPR036890">
    <property type="entry name" value="HATPase_C_sf"/>
</dbReference>
<dbReference type="GO" id="GO:0016020">
    <property type="term" value="C:membrane"/>
    <property type="evidence" value="ECO:0007669"/>
    <property type="project" value="InterPro"/>
</dbReference>
<dbReference type="Proteomes" id="UP000283928">
    <property type="component" value="Unassembled WGS sequence"/>
</dbReference>
<feature type="domain" description="Signal transduction histidine kinase internal region" evidence="2">
    <location>
        <begin position="380"/>
        <end position="458"/>
    </location>
</feature>
<dbReference type="SUPFAM" id="SSF55874">
    <property type="entry name" value="ATPase domain of HSP90 chaperone/DNA topoisomerase II/histidine kinase"/>
    <property type="match status" value="1"/>
</dbReference>
<dbReference type="RefSeq" id="WP_118031396.1">
    <property type="nucleotide sequence ID" value="NZ_JAQEBC010000005.1"/>
</dbReference>
<keyword evidence="1" id="KW-1133">Transmembrane helix</keyword>
<comment type="caution">
    <text evidence="3">The sequence shown here is derived from an EMBL/GenBank/DDBJ whole genome shotgun (WGS) entry which is preliminary data.</text>
</comment>
<dbReference type="PANTHER" id="PTHR34220:SF7">
    <property type="entry name" value="SENSOR HISTIDINE KINASE YPDA"/>
    <property type="match status" value="1"/>
</dbReference>
<protein>
    <submittedName>
        <fullName evidence="3">Sensor histidine kinase</fullName>
    </submittedName>
</protein>
<dbReference type="GO" id="GO:0000155">
    <property type="term" value="F:phosphorelay sensor kinase activity"/>
    <property type="evidence" value="ECO:0007669"/>
    <property type="project" value="InterPro"/>
</dbReference>
<gene>
    <name evidence="4" type="ORF">DW723_08160</name>
    <name evidence="3" type="ORF">DWY46_09445</name>
</gene>
<dbReference type="EMBL" id="QSKO01000009">
    <property type="protein sequence ID" value="RHE75650.1"/>
    <property type="molecule type" value="Genomic_DNA"/>
</dbReference>
<feature type="transmembrane region" description="Helical" evidence="1">
    <location>
        <begin position="20"/>
        <end position="37"/>
    </location>
</feature>
<evidence type="ECO:0000259" key="2">
    <source>
        <dbReference type="Pfam" id="PF06580"/>
    </source>
</evidence>
<keyword evidence="3" id="KW-0418">Kinase</keyword>
<evidence type="ECO:0000313" key="6">
    <source>
        <dbReference type="Proteomes" id="UP000285839"/>
    </source>
</evidence>